<dbReference type="Pfam" id="PF14367">
    <property type="entry name" value="DUF4411"/>
    <property type="match status" value="1"/>
</dbReference>
<dbReference type="PIRSF" id="PIRSF008505">
    <property type="entry name" value="UCP008505"/>
    <property type="match status" value="1"/>
</dbReference>
<dbReference type="EMBL" id="RKMF01000007">
    <property type="protein sequence ID" value="ROZ63369.1"/>
    <property type="molecule type" value="Genomic_DNA"/>
</dbReference>
<proteinExistence type="predicted"/>
<reference evidence="1 2" key="1">
    <citation type="submission" date="2018-10" db="EMBL/GenBank/DDBJ databases">
        <title>Kocuria sp. M5W7-7, whole genome shotgun sequence.</title>
        <authorList>
            <person name="Tuo L."/>
        </authorList>
    </citation>
    <scope>NUCLEOTIDE SEQUENCE [LARGE SCALE GENOMIC DNA]</scope>
    <source>
        <strain evidence="1 2">M5W7-7</strain>
    </source>
</reference>
<dbReference type="InterPro" id="IPR016541">
    <property type="entry name" value="UCP008505"/>
</dbReference>
<name>A0A3N3ZS68_9MICC</name>
<dbReference type="OrthoDB" id="338425at2"/>
<dbReference type="AlphaFoldDB" id="A0A3N3ZS68"/>
<sequence length="155" mass="16971">MPFYSFDSGAIINGRRDIFIPDTFAAVWTRIEGMIATAQVRAVDEVKREVVKKDDDAARWAKAQRGLFVPLVADIQVATKQVLAAHPRLLGIGGGPRNGADPFVIALALARGGTVVTQETPRNITKPRIPDVCDAMGVRWLTLPQFVAEQGWKFS</sequence>
<dbReference type="Proteomes" id="UP000270616">
    <property type="component" value="Unassembled WGS sequence"/>
</dbReference>
<keyword evidence="2" id="KW-1185">Reference proteome</keyword>
<evidence type="ECO:0000313" key="2">
    <source>
        <dbReference type="Proteomes" id="UP000270616"/>
    </source>
</evidence>
<accession>A0A3N3ZS68</accession>
<comment type="caution">
    <text evidence="1">The sequence shown here is derived from an EMBL/GenBank/DDBJ whole genome shotgun (WGS) entry which is preliminary data.</text>
</comment>
<evidence type="ECO:0000313" key="1">
    <source>
        <dbReference type="EMBL" id="ROZ63369.1"/>
    </source>
</evidence>
<organism evidence="1 2">
    <name type="scientific">Kocuria soli</name>
    <dbReference type="NCBI Taxonomy" id="2485125"/>
    <lineage>
        <taxon>Bacteria</taxon>
        <taxon>Bacillati</taxon>
        <taxon>Actinomycetota</taxon>
        <taxon>Actinomycetes</taxon>
        <taxon>Micrococcales</taxon>
        <taxon>Micrococcaceae</taxon>
        <taxon>Kocuria</taxon>
    </lineage>
</organism>
<protein>
    <submittedName>
        <fullName evidence="1">DUF4411 family protein</fullName>
    </submittedName>
</protein>
<gene>
    <name evidence="1" type="ORF">EDL96_07080</name>
</gene>